<dbReference type="AlphaFoldDB" id="A0A2V3IHK0"/>
<comment type="subcellular location">
    <subcellularLocation>
        <location evidence="1">Membrane</location>
        <topology evidence="1">Peripheral membrane protein</topology>
    </subcellularLocation>
</comment>
<evidence type="ECO:0000256" key="2">
    <source>
        <dbReference type="ARBA" id="ARBA00010827"/>
    </source>
</evidence>
<dbReference type="GO" id="GO:0019898">
    <property type="term" value="C:extrinsic component of membrane"/>
    <property type="evidence" value="ECO:0007669"/>
    <property type="project" value="InterPro"/>
</dbReference>
<proteinExistence type="inferred from homology"/>
<comment type="caution">
    <text evidence="6">The sequence shown here is derived from an EMBL/GenBank/DDBJ whole genome shotgun (WGS) entry which is preliminary data.</text>
</comment>
<dbReference type="NCBIfam" id="NF002708">
    <property type="entry name" value="PRK02515.1"/>
    <property type="match status" value="1"/>
</dbReference>
<reference evidence="6 7" key="1">
    <citation type="journal article" date="2018" name="Mol. Biol. Evol.">
        <title>Analysis of the draft genome of the red seaweed Gracilariopsis chorda provides insights into genome size evolution in Rhodophyta.</title>
        <authorList>
            <person name="Lee J."/>
            <person name="Yang E.C."/>
            <person name="Graf L."/>
            <person name="Yang J.H."/>
            <person name="Qiu H."/>
            <person name="Zel Zion U."/>
            <person name="Chan C.X."/>
            <person name="Stephens T.G."/>
            <person name="Weber A.P.M."/>
            <person name="Boo G.H."/>
            <person name="Boo S.M."/>
            <person name="Kim K.M."/>
            <person name="Shin Y."/>
            <person name="Jung M."/>
            <person name="Lee S.J."/>
            <person name="Yim H.S."/>
            <person name="Lee J.H."/>
            <person name="Bhattacharya D."/>
            <person name="Yoon H.S."/>
        </authorList>
    </citation>
    <scope>NUCLEOTIDE SEQUENCE [LARGE SCALE GENOMIC DNA]</scope>
    <source>
        <strain evidence="6 7">SKKU-2015</strain>
        <tissue evidence="6">Whole body</tissue>
    </source>
</reference>
<accession>A0A2V3IHK0</accession>
<evidence type="ECO:0000256" key="1">
    <source>
        <dbReference type="ARBA" id="ARBA00004170"/>
    </source>
</evidence>
<evidence type="ECO:0000313" key="7">
    <source>
        <dbReference type="Proteomes" id="UP000247409"/>
    </source>
</evidence>
<dbReference type="Proteomes" id="UP000247409">
    <property type="component" value="Unassembled WGS sequence"/>
</dbReference>
<evidence type="ECO:0000256" key="3">
    <source>
        <dbReference type="ARBA" id="ARBA00023078"/>
    </source>
</evidence>
<dbReference type="SUPFAM" id="SSF81585">
    <property type="entry name" value="PsbU/PolX domain-like"/>
    <property type="match status" value="1"/>
</dbReference>
<evidence type="ECO:0000256" key="4">
    <source>
        <dbReference type="ARBA" id="ARBA00023136"/>
    </source>
</evidence>
<dbReference type="Pfam" id="PF06514">
    <property type="entry name" value="PsbU"/>
    <property type="match status" value="1"/>
</dbReference>
<dbReference type="GO" id="GO:0015979">
    <property type="term" value="P:photosynthesis"/>
    <property type="evidence" value="ECO:0007669"/>
    <property type="project" value="InterPro"/>
</dbReference>
<dbReference type="InterPro" id="IPR010527">
    <property type="entry name" value="PSII_PsbU"/>
</dbReference>
<dbReference type="GO" id="GO:0042549">
    <property type="term" value="P:photosystem II stabilization"/>
    <property type="evidence" value="ECO:0007669"/>
    <property type="project" value="InterPro"/>
</dbReference>
<dbReference type="EMBL" id="NBIV01000209">
    <property type="protein sequence ID" value="PXF41574.1"/>
    <property type="molecule type" value="Genomic_DNA"/>
</dbReference>
<name>A0A2V3IHK0_9FLOR</name>
<evidence type="ECO:0000313" key="6">
    <source>
        <dbReference type="EMBL" id="PXF41574.1"/>
    </source>
</evidence>
<keyword evidence="7" id="KW-1185">Reference proteome</keyword>
<sequence length="149" mass="16374">MAFVTGPALPTSRASRVAARPVSMTTSRPAQFSRRELLTKALAAAAIVSLPRQAFAEREYPNVGFLGGGDQIDINNANVRAYQKFRGFYPTLAGLIVTNGPYSSVDELYKLPGLTDAMKNSLDEYKEKLVALEPTPEYEIDKINNGLYR</sequence>
<dbReference type="Gene3D" id="1.10.150.320">
    <property type="entry name" value="Photosystem II 12 kDa extrinsic protein"/>
    <property type="match status" value="1"/>
</dbReference>
<organism evidence="6 7">
    <name type="scientific">Gracilariopsis chorda</name>
    <dbReference type="NCBI Taxonomy" id="448386"/>
    <lineage>
        <taxon>Eukaryota</taxon>
        <taxon>Rhodophyta</taxon>
        <taxon>Florideophyceae</taxon>
        <taxon>Rhodymeniophycidae</taxon>
        <taxon>Gracilariales</taxon>
        <taxon>Gracilariaceae</taxon>
        <taxon>Gracilariopsis</taxon>
    </lineage>
</organism>
<evidence type="ECO:0000256" key="5">
    <source>
        <dbReference type="ARBA" id="ARBA00043089"/>
    </source>
</evidence>
<keyword evidence="4" id="KW-0472">Membrane</keyword>
<protein>
    <recommendedName>
        <fullName evidence="5">Photosystem II 12 kDa extrinsic protein</fullName>
    </recommendedName>
</protein>
<gene>
    <name evidence="6" type="ORF">BWQ96_08719</name>
</gene>
<dbReference type="OrthoDB" id="203347at2759"/>
<dbReference type="STRING" id="448386.A0A2V3IHK0"/>
<keyword evidence="3" id="KW-0793">Thylakoid</keyword>
<dbReference type="GO" id="GO:0009523">
    <property type="term" value="C:photosystem II"/>
    <property type="evidence" value="ECO:0007669"/>
    <property type="project" value="InterPro"/>
</dbReference>
<comment type="similarity">
    <text evidence="2">Belongs to the PsbU family.</text>
</comment>